<keyword evidence="4" id="KW-1185">Reference proteome</keyword>
<dbReference type="EMBL" id="JASAOG010000200">
    <property type="protein sequence ID" value="KAK0044341.1"/>
    <property type="molecule type" value="Genomic_DNA"/>
</dbReference>
<sequence length="133" mass="14339">MSSETTLTLDETTPEVTETTPEVTETTAEVTETTPEVSETTPEVSETTPVVTETTSAVTETTPKVAESTEEFHDSNIAVDLNPIPLATSKPEPQATRRTIYTGGVADIKAPTFFISLPAIVIIILFRLKEILS</sequence>
<dbReference type="AlphaFoldDB" id="A0AAD8AXP0"/>
<reference evidence="3" key="1">
    <citation type="journal article" date="2023" name="PLoS Negl. Trop. Dis.">
        <title>A genome sequence for Biomphalaria pfeifferi, the major vector snail for the human-infecting parasite Schistosoma mansoni.</title>
        <authorList>
            <person name="Bu L."/>
            <person name="Lu L."/>
            <person name="Laidemitt M.R."/>
            <person name="Zhang S.M."/>
            <person name="Mutuku M."/>
            <person name="Mkoji G."/>
            <person name="Steinauer M."/>
            <person name="Loker E.S."/>
        </authorList>
    </citation>
    <scope>NUCLEOTIDE SEQUENCE</scope>
    <source>
        <strain evidence="3">KasaAsao</strain>
    </source>
</reference>
<protein>
    <submittedName>
        <fullName evidence="3">Cell wall protein DAN4</fullName>
    </submittedName>
</protein>
<evidence type="ECO:0000256" key="2">
    <source>
        <dbReference type="SAM" id="Phobius"/>
    </source>
</evidence>
<evidence type="ECO:0000313" key="4">
    <source>
        <dbReference type="Proteomes" id="UP001233172"/>
    </source>
</evidence>
<gene>
    <name evidence="3" type="ORF">Bpfe_026252</name>
</gene>
<evidence type="ECO:0000256" key="1">
    <source>
        <dbReference type="SAM" id="MobiDB-lite"/>
    </source>
</evidence>
<feature type="region of interest" description="Disordered" evidence="1">
    <location>
        <begin position="1"/>
        <end position="70"/>
    </location>
</feature>
<feature type="compositionally biased region" description="Low complexity" evidence="1">
    <location>
        <begin position="1"/>
        <end position="62"/>
    </location>
</feature>
<dbReference type="Proteomes" id="UP001233172">
    <property type="component" value="Unassembled WGS sequence"/>
</dbReference>
<name>A0AAD8AXP0_BIOPF</name>
<feature type="transmembrane region" description="Helical" evidence="2">
    <location>
        <begin position="110"/>
        <end position="128"/>
    </location>
</feature>
<keyword evidence="2" id="KW-1133">Transmembrane helix</keyword>
<organism evidence="3 4">
    <name type="scientific">Biomphalaria pfeifferi</name>
    <name type="common">Bloodfluke planorb</name>
    <name type="synonym">Freshwater snail</name>
    <dbReference type="NCBI Taxonomy" id="112525"/>
    <lineage>
        <taxon>Eukaryota</taxon>
        <taxon>Metazoa</taxon>
        <taxon>Spiralia</taxon>
        <taxon>Lophotrochozoa</taxon>
        <taxon>Mollusca</taxon>
        <taxon>Gastropoda</taxon>
        <taxon>Heterobranchia</taxon>
        <taxon>Euthyneura</taxon>
        <taxon>Panpulmonata</taxon>
        <taxon>Hygrophila</taxon>
        <taxon>Lymnaeoidea</taxon>
        <taxon>Planorbidae</taxon>
        <taxon>Biomphalaria</taxon>
    </lineage>
</organism>
<keyword evidence="2" id="KW-0812">Transmembrane</keyword>
<accession>A0AAD8AXP0</accession>
<keyword evidence="2" id="KW-0472">Membrane</keyword>
<proteinExistence type="predicted"/>
<comment type="caution">
    <text evidence="3">The sequence shown here is derived from an EMBL/GenBank/DDBJ whole genome shotgun (WGS) entry which is preliminary data.</text>
</comment>
<evidence type="ECO:0000313" key="3">
    <source>
        <dbReference type="EMBL" id="KAK0044341.1"/>
    </source>
</evidence>
<reference evidence="3" key="2">
    <citation type="submission" date="2023-04" db="EMBL/GenBank/DDBJ databases">
        <authorList>
            <person name="Bu L."/>
            <person name="Lu L."/>
            <person name="Laidemitt M.R."/>
            <person name="Zhang S.M."/>
            <person name="Mutuku M."/>
            <person name="Mkoji G."/>
            <person name="Steinauer M."/>
            <person name="Loker E.S."/>
        </authorList>
    </citation>
    <scope>NUCLEOTIDE SEQUENCE</scope>
    <source>
        <strain evidence="3">KasaAsao</strain>
        <tissue evidence="3">Whole Snail</tissue>
    </source>
</reference>